<accession>A0A9P6INK9</accession>
<comment type="caution">
    <text evidence="1">The sequence shown here is derived from an EMBL/GenBank/DDBJ whole genome shotgun (WGS) entry which is preliminary data.</text>
</comment>
<dbReference type="OrthoDB" id="2374623at2759"/>
<evidence type="ECO:0000313" key="2">
    <source>
        <dbReference type="Proteomes" id="UP000749646"/>
    </source>
</evidence>
<sequence length="67" mass="7430">MSSTARAPPPPLRLEILESRPLSNAETVSTLHNFLSNGTAIHSAPTSIAHQVTQVYEKLRLETKRHQ</sequence>
<reference evidence="1" key="1">
    <citation type="journal article" date="2020" name="Fungal Divers.">
        <title>Resolving the Mortierellaceae phylogeny through synthesis of multi-gene phylogenetics and phylogenomics.</title>
        <authorList>
            <person name="Vandepol N."/>
            <person name="Liber J."/>
            <person name="Desiro A."/>
            <person name="Na H."/>
            <person name="Kennedy M."/>
            <person name="Barry K."/>
            <person name="Grigoriev I.V."/>
            <person name="Miller A.N."/>
            <person name="O'Donnell K."/>
            <person name="Stajich J.E."/>
            <person name="Bonito G."/>
        </authorList>
    </citation>
    <scope>NUCLEOTIDE SEQUENCE</scope>
    <source>
        <strain evidence="1">MES-2147</strain>
    </source>
</reference>
<protein>
    <submittedName>
        <fullName evidence="1">Uncharacterized protein</fullName>
    </submittedName>
</protein>
<keyword evidence="2" id="KW-1185">Reference proteome</keyword>
<dbReference type="EMBL" id="JAAAHW010009394">
    <property type="protein sequence ID" value="KAF9941731.1"/>
    <property type="molecule type" value="Genomic_DNA"/>
</dbReference>
<dbReference type="AlphaFoldDB" id="A0A9P6INK9"/>
<organism evidence="1 2">
    <name type="scientific">Modicella reniformis</name>
    <dbReference type="NCBI Taxonomy" id="1440133"/>
    <lineage>
        <taxon>Eukaryota</taxon>
        <taxon>Fungi</taxon>
        <taxon>Fungi incertae sedis</taxon>
        <taxon>Mucoromycota</taxon>
        <taxon>Mortierellomycotina</taxon>
        <taxon>Mortierellomycetes</taxon>
        <taxon>Mortierellales</taxon>
        <taxon>Mortierellaceae</taxon>
        <taxon>Modicella</taxon>
    </lineage>
</organism>
<proteinExistence type="predicted"/>
<dbReference type="Proteomes" id="UP000749646">
    <property type="component" value="Unassembled WGS sequence"/>
</dbReference>
<name>A0A9P6INK9_9FUNG</name>
<gene>
    <name evidence="1" type="ORF">BGZ65_001739</name>
</gene>
<evidence type="ECO:0000313" key="1">
    <source>
        <dbReference type="EMBL" id="KAF9941731.1"/>
    </source>
</evidence>